<dbReference type="GO" id="GO:0000156">
    <property type="term" value="F:phosphorelay response regulator activity"/>
    <property type="evidence" value="ECO:0007669"/>
    <property type="project" value="InterPro"/>
</dbReference>
<dbReference type="GO" id="GO:0005737">
    <property type="term" value="C:cytoplasm"/>
    <property type="evidence" value="ECO:0007669"/>
    <property type="project" value="InterPro"/>
</dbReference>
<feature type="domain" description="CheB-type methylesterase" evidence="5">
    <location>
        <begin position="32"/>
        <end position="215"/>
    </location>
</feature>
<dbReference type="Gene3D" id="3.40.50.180">
    <property type="entry name" value="Methylesterase CheB, C-terminal domain"/>
    <property type="match status" value="1"/>
</dbReference>
<dbReference type="EC" id="3.1.1.61" evidence="2"/>
<dbReference type="SUPFAM" id="SSF52738">
    <property type="entry name" value="Methylesterase CheB, C-terminal domain"/>
    <property type="match status" value="1"/>
</dbReference>
<dbReference type="InterPro" id="IPR000673">
    <property type="entry name" value="Sig_transdc_resp-reg_Me-estase"/>
</dbReference>
<evidence type="ECO:0000313" key="6">
    <source>
        <dbReference type="EMBL" id="QJX45477.1"/>
    </source>
</evidence>
<dbReference type="Proteomes" id="UP000501623">
    <property type="component" value="Chromosome"/>
</dbReference>
<organism evidence="6 7">
    <name type="scientific">Hymenobacter taeanensis</name>
    <dbReference type="NCBI Taxonomy" id="2735321"/>
    <lineage>
        <taxon>Bacteria</taxon>
        <taxon>Pseudomonadati</taxon>
        <taxon>Bacteroidota</taxon>
        <taxon>Cytophagia</taxon>
        <taxon>Cytophagales</taxon>
        <taxon>Hymenobacteraceae</taxon>
        <taxon>Hymenobacter</taxon>
    </lineage>
</organism>
<feature type="active site" evidence="4">
    <location>
        <position position="69"/>
    </location>
</feature>
<comment type="catalytic activity">
    <reaction evidence="3">
        <text>[protein]-L-glutamate 5-O-methyl ester + H2O = L-glutamyl-[protein] + methanol + H(+)</text>
        <dbReference type="Rhea" id="RHEA:23236"/>
        <dbReference type="Rhea" id="RHEA-COMP:10208"/>
        <dbReference type="Rhea" id="RHEA-COMP:10311"/>
        <dbReference type="ChEBI" id="CHEBI:15377"/>
        <dbReference type="ChEBI" id="CHEBI:15378"/>
        <dbReference type="ChEBI" id="CHEBI:17790"/>
        <dbReference type="ChEBI" id="CHEBI:29973"/>
        <dbReference type="ChEBI" id="CHEBI:82795"/>
        <dbReference type="EC" id="3.1.1.61"/>
    </reaction>
</comment>
<dbReference type="PANTHER" id="PTHR42872:SF6">
    <property type="entry name" value="PROTEIN-GLUTAMATE METHYLESTERASE_PROTEIN-GLUTAMINE GLUTAMINASE"/>
    <property type="match status" value="1"/>
</dbReference>
<dbReference type="GO" id="GO:0006935">
    <property type="term" value="P:chemotaxis"/>
    <property type="evidence" value="ECO:0007669"/>
    <property type="project" value="UniProtKB-UniRule"/>
</dbReference>
<dbReference type="PROSITE" id="PS50122">
    <property type="entry name" value="CHEB"/>
    <property type="match status" value="1"/>
</dbReference>
<feature type="active site" evidence="4">
    <location>
        <position position="42"/>
    </location>
</feature>
<keyword evidence="1 4" id="KW-0378">Hydrolase</keyword>
<evidence type="ECO:0000256" key="3">
    <source>
        <dbReference type="ARBA" id="ARBA00048267"/>
    </source>
</evidence>
<dbReference type="AlphaFoldDB" id="A0A6M6BBF3"/>
<reference evidence="6 7" key="1">
    <citation type="submission" date="2020-05" db="EMBL/GenBank/DDBJ databases">
        <title>Complete genome sequence of Hymenobacter sp. TS19 in Coasted Sand Dune.</title>
        <authorList>
            <person name="Lee J.-H."/>
            <person name="Jung J.-H."/>
            <person name="Jeong S."/>
            <person name="Zhao L."/>
            <person name="Kim M.-K."/>
            <person name="Seo H.-S."/>
            <person name="Lim S."/>
        </authorList>
    </citation>
    <scope>NUCLEOTIDE SEQUENCE [LARGE SCALE GENOMIC DNA]</scope>
    <source>
        <strain evidence="6 7">TS19</strain>
    </source>
</reference>
<protein>
    <recommendedName>
        <fullName evidence="2">protein-glutamate methylesterase</fullName>
        <ecNumber evidence="2">3.1.1.61</ecNumber>
    </recommendedName>
</protein>
<dbReference type="EMBL" id="CP053538">
    <property type="protein sequence ID" value="QJX45477.1"/>
    <property type="molecule type" value="Genomic_DNA"/>
</dbReference>
<dbReference type="GO" id="GO:0008984">
    <property type="term" value="F:protein-glutamate methylesterase activity"/>
    <property type="evidence" value="ECO:0007669"/>
    <property type="project" value="UniProtKB-EC"/>
</dbReference>
<evidence type="ECO:0000256" key="4">
    <source>
        <dbReference type="PROSITE-ProRule" id="PRU00050"/>
    </source>
</evidence>
<keyword evidence="7" id="KW-1185">Reference proteome</keyword>
<proteinExistence type="predicted"/>
<evidence type="ECO:0000256" key="1">
    <source>
        <dbReference type="ARBA" id="ARBA00022801"/>
    </source>
</evidence>
<dbReference type="PANTHER" id="PTHR42872">
    <property type="entry name" value="PROTEIN-GLUTAMATE METHYLESTERASE/PROTEIN-GLUTAMINE GLUTAMINASE"/>
    <property type="match status" value="1"/>
</dbReference>
<evidence type="ECO:0000259" key="5">
    <source>
        <dbReference type="PROSITE" id="PS50122"/>
    </source>
</evidence>
<name>A0A6M6BBF3_9BACT</name>
<feature type="active site" evidence="4">
    <location>
        <position position="162"/>
    </location>
</feature>
<dbReference type="KEGG" id="hts:HMJ29_00400"/>
<accession>A0A6M6BBF3</accession>
<dbReference type="CDD" id="cd16433">
    <property type="entry name" value="CheB"/>
    <property type="match status" value="1"/>
</dbReference>
<dbReference type="PIRSF" id="PIRSF036461">
    <property type="entry name" value="Chmtx_methlestr"/>
    <property type="match status" value="1"/>
</dbReference>
<evidence type="ECO:0000256" key="2">
    <source>
        <dbReference type="ARBA" id="ARBA00039140"/>
    </source>
</evidence>
<evidence type="ECO:0000313" key="7">
    <source>
        <dbReference type="Proteomes" id="UP000501623"/>
    </source>
</evidence>
<sequence>MHRAAVSASYRLACTLTVCSFDLHSSALSVNPPPYLIVIGTSAGGMLALTELVRQLPASIPAAVLVVQHLSPESSGEALVNRLSRNSKLKCQLALNQTFIEAGNLYLAPPDRHLLLRVNRLLVTKGPRENGFRPAADTLFRSAAVSFGPSVIGVVLTGMLHDGTAGLDFIKRCGGIAVVQDPLDAEFPSMPESALRNVDIDYNAPLARLGALLVELTHHPVPPQSTANIPKDLQTEAAIAERVVGTTEEVQEIGHQVPMTCPDCGGALWQLNKGNVLRFRCHTGHAFTADALLDAEQHSLEETLWVAIRMMEERKILLTSMASRGSGFWSVQQEERVEGLKQHINRLREFLLNGSVAGTAPKTNTDRTEETA</sequence>
<dbReference type="InterPro" id="IPR035909">
    <property type="entry name" value="CheB_C"/>
</dbReference>
<gene>
    <name evidence="6" type="ORF">HMJ29_00400</name>
</gene>
<dbReference type="Pfam" id="PF01339">
    <property type="entry name" value="CheB_methylest"/>
    <property type="match status" value="1"/>
</dbReference>
<dbReference type="InterPro" id="IPR011247">
    <property type="entry name" value="Chemotax_prot-Glu_Me-esterase"/>
</dbReference>
<keyword evidence="4" id="KW-0145">Chemotaxis</keyword>